<dbReference type="Proteomes" id="UP000005089">
    <property type="component" value="Unassembled WGS sequence"/>
</dbReference>
<dbReference type="InterPro" id="IPR000073">
    <property type="entry name" value="AB_hydrolase_1"/>
</dbReference>
<dbReference type="AlphaFoldDB" id="C3XAC0"/>
<dbReference type="GO" id="GO:0016787">
    <property type="term" value="F:hydrolase activity"/>
    <property type="evidence" value="ECO:0007669"/>
    <property type="project" value="UniProtKB-KW"/>
</dbReference>
<dbReference type="PRINTS" id="PR00111">
    <property type="entry name" value="ABHYDROLASE"/>
</dbReference>
<evidence type="ECO:0000313" key="3">
    <source>
        <dbReference type="EMBL" id="EEO30146.1"/>
    </source>
</evidence>
<gene>
    <name evidence="3" type="ORF">OFBG_01174</name>
</gene>
<dbReference type="PANTHER" id="PTHR43798:SF33">
    <property type="entry name" value="HYDROLASE, PUTATIVE (AFU_ORTHOLOGUE AFUA_2G14860)-RELATED"/>
    <property type="match status" value="1"/>
</dbReference>
<evidence type="ECO:0000259" key="2">
    <source>
        <dbReference type="Pfam" id="PF00561"/>
    </source>
</evidence>
<reference evidence="3 4" key="1">
    <citation type="submission" date="2009-02" db="EMBL/GenBank/DDBJ databases">
        <title>The Genome Sequence of Oxalobacter formigenes OXCC13.</title>
        <authorList>
            <consortium name="The Broad Institute Genome Sequencing Platform"/>
            <person name="Ward D."/>
            <person name="Young S.K."/>
            <person name="Kodira C.D."/>
            <person name="Zeng Q."/>
            <person name="Koehrsen M."/>
            <person name="Alvarado L."/>
            <person name="Berlin A."/>
            <person name="Borenstein D."/>
            <person name="Chen Z."/>
            <person name="Engels R."/>
            <person name="Freedman E."/>
            <person name="Gellesch M."/>
            <person name="Goldberg J."/>
            <person name="Griggs A."/>
            <person name="Gujja S."/>
            <person name="Heiman D."/>
            <person name="Hepburn T."/>
            <person name="Howarth C."/>
            <person name="Jen D."/>
            <person name="Larson L."/>
            <person name="Lewis B."/>
            <person name="Mehta T."/>
            <person name="Park D."/>
            <person name="Pearson M."/>
            <person name="Roberts A."/>
            <person name="Saif S."/>
            <person name="Shea T."/>
            <person name="Shenoy N."/>
            <person name="Sisk P."/>
            <person name="Stolte C."/>
            <person name="Sykes S."/>
            <person name="Walk T."/>
            <person name="White J."/>
            <person name="Yandava C."/>
            <person name="Allison M.J."/>
            <person name="Lander E."/>
            <person name="Nusbaum C."/>
            <person name="Galagan J."/>
            <person name="Birren B."/>
        </authorList>
    </citation>
    <scope>NUCLEOTIDE SEQUENCE [LARGE SCALE GENOMIC DNA]</scope>
    <source>
        <strain evidence="3 4">OXCC13</strain>
    </source>
</reference>
<sequence length="289" mass="33492">MKASRTEFVNLNNMRLCMRHWGDEDAPKLFMVHGWMDISASFQFIVDAMKRDWHVIAPDLRGFGQSEWAVGGYWFPDYLADLEAMLNHYSPDEPVRLLGHSLGGNITSVYSGVRPSRVAQLISLEGYGIVENRPEMAPERLERWLDARKYPERLRSYRDREAVADRLQQNNSRLTRERARFLADYWSEENDKGERVIMADPKHKSLPVLSRLDEILACWSRIEARVLFVEGKHSLLGIRMKDQEKAQEEIRRRAAYIKDVRIALVDDAGHMLQHDQPEVVAGLIDGFLV</sequence>
<dbReference type="Pfam" id="PF00561">
    <property type="entry name" value="Abhydrolase_1"/>
    <property type="match status" value="1"/>
</dbReference>
<dbReference type="RefSeq" id="WP_005881087.1">
    <property type="nucleotide sequence ID" value="NZ_CP019430.1"/>
</dbReference>
<dbReference type="SUPFAM" id="SSF53474">
    <property type="entry name" value="alpha/beta-Hydrolases"/>
    <property type="match status" value="1"/>
</dbReference>
<accession>C3XAC0</accession>
<evidence type="ECO:0000256" key="1">
    <source>
        <dbReference type="SAM" id="Coils"/>
    </source>
</evidence>
<dbReference type="Gene3D" id="3.40.50.1820">
    <property type="entry name" value="alpha/beta hydrolase"/>
    <property type="match status" value="1"/>
</dbReference>
<dbReference type="EMBL" id="GG658170">
    <property type="protein sequence ID" value="EEO30146.1"/>
    <property type="molecule type" value="Genomic_DNA"/>
</dbReference>
<dbReference type="InterPro" id="IPR029058">
    <property type="entry name" value="AB_hydrolase_fold"/>
</dbReference>
<keyword evidence="4" id="KW-1185">Reference proteome</keyword>
<organism evidence="3 4">
    <name type="scientific">Oxalobacter formigenes OXCC13</name>
    <dbReference type="NCBI Taxonomy" id="556269"/>
    <lineage>
        <taxon>Bacteria</taxon>
        <taxon>Pseudomonadati</taxon>
        <taxon>Pseudomonadota</taxon>
        <taxon>Betaproteobacteria</taxon>
        <taxon>Burkholderiales</taxon>
        <taxon>Oxalobacteraceae</taxon>
        <taxon>Oxalobacter</taxon>
    </lineage>
</organism>
<dbReference type="InterPro" id="IPR050266">
    <property type="entry name" value="AB_hydrolase_sf"/>
</dbReference>
<dbReference type="eggNOG" id="COG2267">
    <property type="taxonomic scope" value="Bacteria"/>
</dbReference>
<keyword evidence="1" id="KW-0175">Coiled coil</keyword>
<protein>
    <submittedName>
        <fullName evidence="3">Hydrolase, alpha/beta domain protein</fullName>
    </submittedName>
</protein>
<feature type="domain" description="AB hydrolase-1" evidence="2">
    <location>
        <begin position="29"/>
        <end position="175"/>
    </location>
</feature>
<name>C3XAC0_OXAFO</name>
<dbReference type="OrthoDB" id="149912at2"/>
<evidence type="ECO:0000313" key="4">
    <source>
        <dbReference type="Proteomes" id="UP000005089"/>
    </source>
</evidence>
<dbReference type="PANTHER" id="PTHR43798">
    <property type="entry name" value="MONOACYLGLYCEROL LIPASE"/>
    <property type="match status" value="1"/>
</dbReference>
<proteinExistence type="predicted"/>
<feature type="coiled-coil region" evidence="1">
    <location>
        <begin position="157"/>
        <end position="184"/>
    </location>
</feature>
<keyword evidence="3" id="KW-0378">Hydrolase</keyword>
<dbReference type="GeneID" id="77134852"/>
<dbReference type="STRING" id="847.BRW83_0960"/>
<dbReference type="HOGENOM" id="CLU_020336_13_5_4"/>
<dbReference type="GO" id="GO:0016020">
    <property type="term" value="C:membrane"/>
    <property type="evidence" value="ECO:0007669"/>
    <property type="project" value="TreeGrafter"/>
</dbReference>